<gene>
    <name evidence="2" type="ORF">B9479_003082</name>
</gene>
<accession>A0A5D3AXP9</accession>
<evidence type="ECO:0000256" key="1">
    <source>
        <dbReference type="SAM" id="MobiDB-lite"/>
    </source>
</evidence>
<keyword evidence="3" id="KW-1185">Reference proteome</keyword>
<comment type="caution">
    <text evidence="2">The sequence shown here is derived from an EMBL/GenBank/DDBJ whole genome shotgun (WGS) entry which is preliminary data.</text>
</comment>
<reference evidence="2 3" key="1">
    <citation type="submission" date="2017-05" db="EMBL/GenBank/DDBJ databases">
        <title>The Genome Sequence of Tsuchiyaea wingfieldii DSM 27421.</title>
        <authorList>
            <person name="Cuomo C."/>
            <person name="Passer A."/>
            <person name="Billmyre B."/>
            <person name="Heitman J."/>
        </authorList>
    </citation>
    <scope>NUCLEOTIDE SEQUENCE [LARGE SCALE GENOMIC DNA]</scope>
    <source>
        <strain evidence="2 3">DSM 27421</strain>
    </source>
</reference>
<sequence length="82" mass="9049">MSQQQPTENQSQQSGSAISFNENISANSQTTQTMSKATADSISFKPERTDEPQNWVSTAAGGYVYTGTKNIDPNRPWHQPNE</sequence>
<evidence type="ECO:0000313" key="2">
    <source>
        <dbReference type="EMBL" id="TYJ56237.1"/>
    </source>
</evidence>
<feature type="compositionally biased region" description="Low complexity" evidence="1">
    <location>
        <begin position="1"/>
        <end position="14"/>
    </location>
</feature>
<protein>
    <submittedName>
        <fullName evidence="2">Uncharacterized protein</fullName>
    </submittedName>
</protein>
<dbReference type="EMBL" id="NIDF01000027">
    <property type="protein sequence ID" value="TYJ56237.1"/>
    <property type="molecule type" value="Genomic_DNA"/>
</dbReference>
<dbReference type="AlphaFoldDB" id="A0A5D3AXP9"/>
<feature type="region of interest" description="Disordered" evidence="1">
    <location>
        <begin position="1"/>
        <end position="82"/>
    </location>
</feature>
<feature type="compositionally biased region" description="Polar residues" evidence="1">
    <location>
        <begin position="15"/>
        <end position="41"/>
    </location>
</feature>
<organism evidence="2 3">
    <name type="scientific">Cryptococcus floricola</name>
    <dbReference type="NCBI Taxonomy" id="2591691"/>
    <lineage>
        <taxon>Eukaryota</taxon>
        <taxon>Fungi</taxon>
        <taxon>Dikarya</taxon>
        <taxon>Basidiomycota</taxon>
        <taxon>Agaricomycotina</taxon>
        <taxon>Tremellomycetes</taxon>
        <taxon>Tremellales</taxon>
        <taxon>Cryptococcaceae</taxon>
        <taxon>Cryptococcus</taxon>
    </lineage>
</organism>
<proteinExistence type="predicted"/>
<name>A0A5D3AXP9_9TREE</name>
<dbReference type="Proteomes" id="UP000322245">
    <property type="component" value="Unassembled WGS sequence"/>
</dbReference>
<evidence type="ECO:0000313" key="3">
    <source>
        <dbReference type="Proteomes" id="UP000322245"/>
    </source>
</evidence>